<dbReference type="PANTHER" id="PTHR39473:SF1">
    <property type="entry name" value="DINB-LIKE DOMAIN-CONTAINING PROTEIN"/>
    <property type="match status" value="1"/>
</dbReference>
<comment type="caution">
    <text evidence="2">The sequence shown here is derived from an EMBL/GenBank/DDBJ whole genome shotgun (WGS) entry which is preliminary data.</text>
</comment>
<gene>
    <name evidence="2" type="ORF">DYBT9623_02430</name>
</gene>
<dbReference type="InterPro" id="IPR034660">
    <property type="entry name" value="DinB/YfiT-like"/>
</dbReference>
<proteinExistence type="predicted"/>
<dbReference type="Pfam" id="PF12867">
    <property type="entry name" value="DinB_2"/>
    <property type="match status" value="1"/>
</dbReference>
<dbReference type="SUPFAM" id="SSF109854">
    <property type="entry name" value="DinB/YfiT-like putative metalloenzymes"/>
    <property type="match status" value="1"/>
</dbReference>
<evidence type="ECO:0000259" key="1">
    <source>
        <dbReference type="Pfam" id="PF12867"/>
    </source>
</evidence>
<dbReference type="InterPro" id="IPR024775">
    <property type="entry name" value="DinB-like"/>
</dbReference>
<feature type="domain" description="DinB-like" evidence="1">
    <location>
        <begin position="12"/>
        <end position="131"/>
    </location>
</feature>
<evidence type="ECO:0000313" key="3">
    <source>
        <dbReference type="Proteomes" id="UP000679725"/>
    </source>
</evidence>
<dbReference type="EMBL" id="CAJRAU010000003">
    <property type="protein sequence ID" value="CAG5069693.1"/>
    <property type="molecule type" value="Genomic_DNA"/>
</dbReference>
<dbReference type="Proteomes" id="UP000679725">
    <property type="component" value="Unassembled WGS sequence"/>
</dbReference>
<dbReference type="Gene3D" id="1.20.120.450">
    <property type="entry name" value="dinb family like domain"/>
    <property type="match status" value="1"/>
</dbReference>
<sequence>MLIQSVRHTLGEIDSFLSQLTHEQYNFPCPELSGSSIGQHTRHIIEVFQCLLIQYDRGEINYDSRQRNATIETLPSYARSCIQMIRETVDKPDKFLALYQKVAGREIKIATNYYREILYNLEHCIHHQALIRVAVMDMDNVEVDENFGLAPATIEYRQCAQ</sequence>
<accession>A0ABM8UQF3</accession>
<keyword evidence="3" id="KW-1185">Reference proteome</keyword>
<dbReference type="RefSeq" id="WP_215233788.1">
    <property type="nucleotide sequence ID" value="NZ_CAJRAU010000003.1"/>
</dbReference>
<evidence type="ECO:0000313" key="2">
    <source>
        <dbReference type="EMBL" id="CAG5069693.1"/>
    </source>
</evidence>
<dbReference type="PANTHER" id="PTHR39473">
    <property type="match status" value="1"/>
</dbReference>
<name>A0ABM8UQF3_9BACT</name>
<protein>
    <recommendedName>
        <fullName evidence="1">DinB-like domain-containing protein</fullName>
    </recommendedName>
</protein>
<organism evidence="2 3">
    <name type="scientific">Dyadobacter linearis</name>
    <dbReference type="NCBI Taxonomy" id="2823330"/>
    <lineage>
        <taxon>Bacteria</taxon>
        <taxon>Pseudomonadati</taxon>
        <taxon>Bacteroidota</taxon>
        <taxon>Cytophagia</taxon>
        <taxon>Cytophagales</taxon>
        <taxon>Spirosomataceae</taxon>
        <taxon>Dyadobacter</taxon>
    </lineage>
</organism>
<reference evidence="2 3" key="1">
    <citation type="submission" date="2021-04" db="EMBL/GenBank/DDBJ databases">
        <authorList>
            <person name="Rodrigo-Torres L."/>
            <person name="Arahal R. D."/>
            <person name="Lucena T."/>
        </authorList>
    </citation>
    <scope>NUCLEOTIDE SEQUENCE [LARGE SCALE GENOMIC DNA]</scope>
    <source>
        <strain evidence="2 3">CECT 9623</strain>
    </source>
</reference>